<feature type="region of interest" description="Disordered" evidence="6">
    <location>
        <begin position="2155"/>
        <end position="2207"/>
    </location>
</feature>
<dbReference type="CDD" id="cd00110">
    <property type="entry name" value="LamG"/>
    <property type="match status" value="2"/>
</dbReference>
<feature type="repeat" description="CSPG" evidence="5">
    <location>
        <begin position="1035"/>
        <end position="1132"/>
    </location>
</feature>
<accession>A0A8S3ZQP9</accession>
<feature type="domain" description="Laminin G" evidence="8">
    <location>
        <begin position="195"/>
        <end position="386"/>
    </location>
</feature>
<dbReference type="SMART" id="SM00282">
    <property type="entry name" value="LamG"/>
    <property type="match status" value="2"/>
</dbReference>
<feature type="repeat" description="CSPG" evidence="5">
    <location>
        <begin position="1253"/>
        <end position="1346"/>
    </location>
</feature>
<dbReference type="Pfam" id="PF02210">
    <property type="entry name" value="Laminin_G_2"/>
    <property type="match status" value="2"/>
</dbReference>
<evidence type="ECO:0000256" key="4">
    <source>
        <dbReference type="PROSITE-ProRule" id="PRU00122"/>
    </source>
</evidence>
<feature type="compositionally biased region" description="Polar residues" evidence="6">
    <location>
        <begin position="2155"/>
        <end position="2171"/>
    </location>
</feature>
<dbReference type="Gene3D" id="2.60.120.200">
    <property type="match status" value="2"/>
</dbReference>
<dbReference type="EMBL" id="CAJHNH020004890">
    <property type="protein sequence ID" value="CAG5131817.1"/>
    <property type="molecule type" value="Genomic_DNA"/>
</dbReference>
<dbReference type="GO" id="GO:0009653">
    <property type="term" value="P:anatomical structure morphogenesis"/>
    <property type="evidence" value="ECO:0007669"/>
    <property type="project" value="TreeGrafter"/>
</dbReference>
<feature type="repeat" description="CSPG" evidence="5">
    <location>
        <begin position="1822"/>
        <end position="1913"/>
    </location>
</feature>
<evidence type="ECO:0000256" key="1">
    <source>
        <dbReference type="ARBA" id="ARBA00022729"/>
    </source>
</evidence>
<evidence type="ECO:0000256" key="7">
    <source>
        <dbReference type="SAM" id="Phobius"/>
    </source>
</evidence>
<feature type="repeat" description="CSPG" evidence="5">
    <location>
        <begin position="908"/>
        <end position="1003"/>
    </location>
</feature>
<evidence type="ECO:0000313" key="9">
    <source>
        <dbReference type="EMBL" id="CAG5131817.1"/>
    </source>
</evidence>
<comment type="caution">
    <text evidence="9">The sequence shown here is derived from an EMBL/GenBank/DDBJ whole genome shotgun (WGS) entry which is preliminary data.</text>
</comment>
<sequence length="2388" mass="267424">IHVYNILYFFYLEASFYGESYIFDPLQAASNDTTISFEFRTHQPQGLLFLAAGETDYVIIRLNGGGVETRLNLGSGEAVAFSARGVRLDDSQWHSVVVNHTVDTVYLEVDGAIQWQGATPGSYHDLNIDLGILLGGSGNLKKTLYKDTKSFRGCLRNVLYNGKNILEETRALESSQYAFQISWHCDAEFTASSDSPISFEHETSFVAFPHLRINAEFSTILSCQLKTRSSDAIILFNSGSGVTWEDFIAVELVAGKPKLTMNKGSGIVDVALESVVNDGKWHTLKVTVSESVVILDIDSETNLTRFHLGTQNTLNLGNHLFIGGVGVTARSSAIKLGLASLQGDSAVKGSMLGCIRNIKMNSRSYGFHDIQISRLIRAQCSWEYPCAQEPCIPSAKCTELEGSDFRCDCDQHVCVKEQFQSHSGNKNSDFSGIISVGQIEVTEGGSAVIDTNVIKIQDDFFRDALQEENVIFTVTKPAQFGIIEVGNRRGNQHSFTPRDLLSGSVSYRHYGGQSKLDSLTLEVTISSSTSEVASKLSDRYNFVLPVTIAAQPKHKLEVVLQSGNILSITSGARVRITPHVVDVRAPSVDPSLLTFVILYLRQSTSIFERSSAPRVSISSFTLKEVQDGQIWFQHNGDKMVYTKVNVTDGMLVSDAVDLRFKEDSLTINVINNTGLSVSYGVEAVITSSNLSSVTNVKLEDLELQYHITQAPEHGAVQRQEQESLEWLDIESFTQRHIDQGLLRYRHLPGTSISSYDSFQFEVMCRDVKTSTHAFSIVFKTVTLTIENNDNLILLQSPVGKFSEKMLLVVSSADKMNRKNIVYTVLRAPQKGSLYLIKRNDINVNLFDQIPALKIDSSFTQQDVNDGYVFYKLDRPSFDRVDDFTDLQASYFGFTVMVRSMIQYLPEKTPVRFINNGLKDVIEGGYSIISRQELSLEMDNFKKFTFSVVRHPAHGGINIVDPSSQAVLRHNVTTFTMSEIKEGKVAYKHDDSESKEDSFAFTAAPIMDDSEDSILGEIQEYSGTFHISMKMRNDNPPVRAFTKVFQIATGQVKHLTIKDLAFQDPDIDFDDSLLVYQRQPIANGEILSATTEEPVYNFTQEDLINGALLFQHRGDSYARTPILVTDGQFFSTSLFEIQASAPFIRILNNTGVDVQQNNYATISNENLSIETNLDFKPEDVTFRLAQEPEYGHIRARGQQVTQFNYLDLQNGLVKYWHTGGDGLEESFIVSIQLGSLNTQAQFAIRVIADGLSDPPQIIHNNILKVIALQSEVISENLLQVFHKSYKPLEIEYIITQLPLHGHLVIKGRPVKEGSAPEFTQQDIINGDIVYSSDSSEHTSDKFVFDVGTDLQSLRHLEFLIEIIPVPRQVSQVSVGVLEGGSVTLTDRNLLLRGRQLQNKKSLFKIQSPPVHGKVIVKNDKKNMHVSSFTIEDLVQGQVTYLHDGSESLYDELTLKDDNTGQRYHIIINVTSVNDQPPYVTVNTGLDVWSGSVSLLTGEHLKFRVAAPSNGHLAFLNNTFKQISVFTQLDLDSGRVVFVHKGDEQGEFRFQATDGANKDEFRVFRIRARPVQITVPVNNTLKAFPNTLQPINNATLMAVTSAANYSHPVVFSVVEPKPQKGRLVTLIDKRVVDLNSFTQDEINEGKVFFQHDGTLRNWRETETIYFEITATYGQAVTGRALIIDISFANLNEGNYRKLFNMNFISVEEGKKVTITRSHFDSTELVQKIRKFEPNVNIVFSFVSSVRHGYLWFKDRDLEIDEEFTQDDINTGALVYKHDHSDSRQDWFQFAVKLLIPRTHLEASNSVAKILNFSIAVEPVNDQGFELVTRHPRIKVKQGSEIKVTAHNLTTVDLDTGPEGVEYKIVTQPANGMLVRLPYDRTRLQTFTQKDINDGLIVFKHDGTRATSGSLHFQVWDGKFEPWRATLEITVIPLMIEVAQDRHVPLLQGQNYIALSNQHLKISTNGDLNALKYTVTQAPQFGKLMKYSSVVTHFTQADINGGQLLYTQDEDSPGDDFFVCDIDHTSLDCSLKTVQFDVIMKPRVKQRPLITAPGTHVAITRSSLDASELAQITNDNPQFTVLTAPLHGRIMRRHRQRRQTTLENTFQPVSNFTFEDIVYTKIYYVPNPDRHNSGDKFIYLLEARGVPPARGEFLIQLDTQDNNPGGENGQIGQTDSDKTDGTSSNPDGNMPDNKSGELDDDLVASSVDSSPDDNNNNVVIAVVLSLVFVVIILVVIVILFIRWRRRNQAAVRETKPNKPRPYISGPLQLEQPHVQIEAKHEALGSPCSADNVVLVSRYMEEDQCANATNAEVDSLRRVNLRCSSPSPDVTKLDYNSQSDQISEDMERRSTMTSGRGSDASADLLDWTLMDPDILQQCRITTPVLRNNQYWL</sequence>
<dbReference type="InterPro" id="IPR051561">
    <property type="entry name" value="FRAS1_ECM"/>
</dbReference>
<dbReference type="Pfam" id="PF16184">
    <property type="entry name" value="Cadherin_3"/>
    <property type="match status" value="13"/>
</dbReference>
<evidence type="ECO:0000256" key="5">
    <source>
        <dbReference type="PROSITE-ProRule" id="PRU01201"/>
    </source>
</evidence>
<keyword evidence="2" id="KW-0677">Repeat</keyword>
<dbReference type="InterPro" id="IPR013320">
    <property type="entry name" value="ConA-like_dom_sf"/>
</dbReference>
<keyword evidence="7" id="KW-1133">Transmembrane helix</keyword>
<protein>
    <recommendedName>
        <fullName evidence="8">Laminin G domain-containing protein</fullName>
    </recommendedName>
</protein>
<dbReference type="OrthoDB" id="430044at2759"/>
<feature type="transmembrane region" description="Helical" evidence="7">
    <location>
        <begin position="2215"/>
        <end position="2238"/>
    </location>
</feature>
<evidence type="ECO:0000256" key="2">
    <source>
        <dbReference type="ARBA" id="ARBA00022737"/>
    </source>
</evidence>
<name>A0A8S3ZQP9_9EUPU</name>
<comment type="caution">
    <text evidence="4">Lacks conserved residue(s) required for the propagation of feature annotation.</text>
</comment>
<dbReference type="PROSITE" id="PS50025">
    <property type="entry name" value="LAM_G_DOMAIN"/>
    <property type="match status" value="2"/>
</dbReference>
<dbReference type="PROSITE" id="PS51854">
    <property type="entry name" value="CSPG"/>
    <property type="match status" value="10"/>
</dbReference>
<evidence type="ECO:0000256" key="3">
    <source>
        <dbReference type="ARBA" id="ARBA00023180"/>
    </source>
</evidence>
<feature type="compositionally biased region" description="Polar residues" evidence="6">
    <location>
        <begin position="2326"/>
        <end position="2337"/>
    </location>
</feature>
<feature type="non-terminal residue" evidence="9">
    <location>
        <position position="2388"/>
    </location>
</feature>
<evidence type="ECO:0000259" key="8">
    <source>
        <dbReference type="PROSITE" id="PS50025"/>
    </source>
</evidence>
<feature type="repeat" description="CSPG" evidence="5">
    <location>
        <begin position="2037"/>
        <end position="2139"/>
    </location>
</feature>
<dbReference type="InterPro" id="IPR039005">
    <property type="entry name" value="CSPG_rpt"/>
</dbReference>
<gene>
    <name evidence="9" type="ORF">CUNI_LOCUS17375</name>
</gene>
<dbReference type="PANTHER" id="PTHR45739">
    <property type="entry name" value="MATRIX PROTEIN, PUTATIVE-RELATED"/>
    <property type="match status" value="1"/>
</dbReference>
<keyword evidence="10" id="KW-1185">Reference proteome</keyword>
<evidence type="ECO:0000256" key="6">
    <source>
        <dbReference type="SAM" id="MobiDB-lite"/>
    </source>
</evidence>
<dbReference type="PANTHER" id="PTHR45739:SF12">
    <property type="entry name" value="CHONDROITIN SULFATE PROTEOGLYCAN 4-LIKE ISOFORM X2"/>
    <property type="match status" value="1"/>
</dbReference>
<dbReference type="InterPro" id="IPR001791">
    <property type="entry name" value="Laminin_G"/>
</dbReference>
<proteinExistence type="predicted"/>
<dbReference type="SUPFAM" id="SSF49899">
    <property type="entry name" value="Concanavalin A-like lectins/glucanases"/>
    <property type="match status" value="2"/>
</dbReference>
<feature type="repeat" description="CSPG" evidence="5">
    <location>
        <begin position="1693"/>
        <end position="1790"/>
    </location>
</feature>
<evidence type="ECO:0000313" key="10">
    <source>
        <dbReference type="Proteomes" id="UP000678393"/>
    </source>
</evidence>
<feature type="region of interest" description="Disordered" evidence="6">
    <location>
        <begin position="2326"/>
        <end position="2354"/>
    </location>
</feature>
<feature type="repeat" description="CSPG" evidence="5">
    <location>
        <begin position="666"/>
        <end position="763"/>
    </location>
</feature>
<feature type="domain" description="Laminin G" evidence="8">
    <location>
        <begin position="13"/>
        <end position="185"/>
    </location>
</feature>
<dbReference type="Proteomes" id="UP000678393">
    <property type="component" value="Unassembled WGS sequence"/>
</dbReference>
<reference evidence="9" key="1">
    <citation type="submission" date="2021-04" db="EMBL/GenBank/DDBJ databases">
        <authorList>
            <consortium name="Molecular Ecology Group"/>
        </authorList>
    </citation>
    <scope>NUCLEOTIDE SEQUENCE</scope>
</reference>
<keyword evidence="1" id="KW-0732">Signal</keyword>
<keyword evidence="7" id="KW-0472">Membrane</keyword>
<organism evidence="9 10">
    <name type="scientific">Candidula unifasciata</name>
    <dbReference type="NCBI Taxonomy" id="100452"/>
    <lineage>
        <taxon>Eukaryota</taxon>
        <taxon>Metazoa</taxon>
        <taxon>Spiralia</taxon>
        <taxon>Lophotrochozoa</taxon>
        <taxon>Mollusca</taxon>
        <taxon>Gastropoda</taxon>
        <taxon>Heterobranchia</taxon>
        <taxon>Euthyneura</taxon>
        <taxon>Panpulmonata</taxon>
        <taxon>Eupulmonata</taxon>
        <taxon>Stylommatophora</taxon>
        <taxon>Helicina</taxon>
        <taxon>Helicoidea</taxon>
        <taxon>Geomitridae</taxon>
        <taxon>Candidula</taxon>
    </lineage>
</organism>
<keyword evidence="7" id="KW-0812">Transmembrane</keyword>
<feature type="repeat" description="CSPG" evidence="5">
    <location>
        <begin position="1364"/>
        <end position="1456"/>
    </location>
</feature>
<feature type="repeat" description="CSPG" evidence="5">
    <location>
        <begin position="1142"/>
        <end position="1231"/>
    </location>
</feature>
<keyword evidence="3" id="KW-0325">Glycoprotein</keyword>
<feature type="repeat" description="CSPG" evidence="5">
    <location>
        <begin position="430"/>
        <end position="524"/>
    </location>
</feature>